<keyword evidence="9 10" id="KW-0472">Membrane</keyword>
<dbReference type="Pfam" id="PF02518">
    <property type="entry name" value="HATPase_c"/>
    <property type="match status" value="1"/>
</dbReference>
<dbReference type="InterPro" id="IPR005467">
    <property type="entry name" value="His_kinase_dom"/>
</dbReference>
<evidence type="ECO:0000256" key="2">
    <source>
        <dbReference type="ARBA" id="ARBA00004651"/>
    </source>
</evidence>
<gene>
    <name evidence="12" type="ORF">HGO97_015750</name>
</gene>
<keyword evidence="5" id="KW-0808">Transferase</keyword>
<feature type="domain" description="Histidine kinase" evidence="11">
    <location>
        <begin position="115"/>
        <end position="320"/>
    </location>
</feature>
<evidence type="ECO:0000313" key="13">
    <source>
        <dbReference type="Proteomes" id="UP000723714"/>
    </source>
</evidence>
<dbReference type="SMART" id="SM00387">
    <property type="entry name" value="HATPase_c"/>
    <property type="match status" value="1"/>
</dbReference>
<dbReference type="EMBL" id="JABACJ020000016">
    <property type="protein sequence ID" value="MBU3877260.1"/>
    <property type="molecule type" value="Genomic_DNA"/>
</dbReference>
<proteinExistence type="predicted"/>
<evidence type="ECO:0000256" key="1">
    <source>
        <dbReference type="ARBA" id="ARBA00000085"/>
    </source>
</evidence>
<accession>A0ABS6D6Q5</accession>
<keyword evidence="6 10" id="KW-0812">Transmembrane</keyword>
<dbReference type="PANTHER" id="PTHR45453">
    <property type="entry name" value="PHOSPHATE REGULON SENSOR PROTEIN PHOR"/>
    <property type="match status" value="1"/>
</dbReference>
<name>A0ABS6D6Q5_9FIRM</name>
<sequence length="328" mass="38209">MIAFLNLFCMIALSIYLVLMGNSFFAVLPILIVWIVILAAVWGGRYYRFRKRTIQISQKLDQLDQKYLIYETLERPQNAEEKLCRDILHTASKSMLEHVNCLKNTQRQYKEYIEEWIHEIKTPITAINLILRNHPGGENKRIQKELSHIDYLVEQALYYARSENVEKDYFVKEFPLFDALTPALMSNRTWLLEEKISLKVEETADTVCTDEKWLTYIVNQILSNSIKYHRSEGAWIKISARREKNGVFLVIEDNGRGIAPEDLPRIFDKGFTGGIRDNRKSTGMGLYLCRKLCMKLGLDIQAESVFHEGTKMTIGFPTGTYNHPDRRD</sequence>
<reference evidence="12 13" key="1">
    <citation type="submission" date="2021-06" db="EMBL/GenBank/DDBJ databases">
        <title>Faecalicatena sp. nov. isolated from porcine feces.</title>
        <authorList>
            <person name="Oh B.S."/>
            <person name="Lee J.H."/>
        </authorList>
    </citation>
    <scope>NUCLEOTIDE SEQUENCE [LARGE SCALE GENOMIC DNA]</scope>
    <source>
        <strain evidence="12 13">AGMB00832</strain>
    </source>
</reference>
<comment type="subcellular location">
    <subcellularLocation>
        <location evidence="2">Cell membrane</location>
        <topology evidence="2">Multi-pass membrane protein</topology>
    </subcellularLocation>
</comment>
<dbReference type="CDD" id="cd00082">
    <property type="entry name" value="HisKA"/>
    <property type="match status" value="1"/>
</dbReference>
<evidence type="ECO:0000256" key="5">
    <source>
        <dbReference type="ARBA" id="ARBA00022679"/>
    </source>
</evidence>
<evidence type="ECO:0000256" key="7">
    <source>
        <dbReference type="ARBA" id="ARBA00022777"/>
    </source>
</evidence>
<dbReference type="GO" id="GO:0016301">
    <property type="term" value="F:kinase activity"/>
    <property type="evidence" value="ECO:0007669"/>
    <property type="project" value="UniProtKB-KW"/>
</dbReference>
<evidence type="ECO:0000256" key="3">
    <source>
        <dbReference type="ARBA" id="ARBA00012438"/>
    </source>
</evidence>
<evidence type="ECO:0000256" key="9">
    <source>
        <dbReference type="ARBA" id="ARBA00023136"/>
    </source>
</evidence>
<evidence type="ECO:0000256" key="10">
    <source>
        <dbReference type="SAM" id="Phobius"/>
    </source>
</evidence>
<dbReference type="Proteomes" id="UP000723714">
    <property type="component" value="Unassembled WGS sequence"/>
</dbReference>
<comment type="catalytic activity">
    <reaction evidence="1">
        <text>ATP + protein L-histidine = ADP + protein N-phospho-L-histidine.</text>
        <dbReference type="EC" id="2.7.13.3"/>
    </reaction>
</comment>
<keyword evidence="13" id="KW-1185">Reference proteome</keyword>
<dbReference type="InterPro" id="IPR003661">
    <property type="entry name" value="HisK_dim/P_dom"/>
</dbReference>
<dbReference type="InterPro" id="IPR050351">
    <property type="entry name" value="BphY/WalK/GraS-like"/>
</dbReference>
<dbReference type="RefSeq" id="WP_216243606.1">
    <property type="nucleotide sequence ID" value="NZ_JABACJ020000016.1"/>
</dbReference>
<evidence type="ECO:0000256" key="4">
    <source>
        <dbReference type="ARBA" id="ARBA00022475"/>
    </source>
</evidence>
<keyword evidence="7 12" id="KW-0418">Kinase</keyword>
<dbReference type="PANTHER" id="PTHR45453:SF2">
    <property type="entry name" value="HISTIDINE KINASE"/>
    <property type="match status" value="1"/>
</dbReference>
<keyword evidence="4" id="KW-1003">Cell membrane</keyword>
<dbReference type="PROSITE" id="PS50109">
    <property type="entry name" value="HIS_KIN"/>
    <property type="match status" value="1"/>
</dbReference>
<evidence type="ECO:0000313" key="12">
    <source>
        <dbReference type="EMBL" id="MBU3877260.1"/>
    </source>
</evidence>
<organism evidence="12 13">
    <name type="scientific">Faecalicatena faecalis</name>
    <dbReference type="NCBI Taxonomy" id="2726362"/>
    <lineage>
        <taxon>Bacteria</taxon>
        <taxon>Bacillati</taxon>
        <taxon>Bacillota</taxon>
        <taxon>Clostridia</taxon>
        <taxon>Lachnospirales</taxon>
        <taxon>Lachnospiraceae</taxon>
        <taxon>Faecalicatena</taxon>
    </lineage>
</organism>
<dbReference type="EC" id="2.7.13.3" evidence="3"/>
<evidence type="ECO:0000256" key="8">
    <source>
        <dbReference type="ARBA" id="ARBA00022989"/>
    </source>
</evidence>
<evidence type="ECO:0000259" key="11">
    <source>
        <dbReference type="PROSITE" id="PS50109"/>
    </source>
</evidence>
<evidence type="ECO:0000256" key="6">
    <source>
        <dbReference type="ARBA" id="ARBA00022692"/>
    </source>
</evidence>
<comment type="caution">
    <text evidence="12">The sequence shown here is derived from an EMBL/GenBank/DDBJ whole genome shotgun (WGS) entry which is preliminary data.</text>
</comment>
<keyword evidence="8 10" id="KW-1133">Transmembrane helix</keyword>
<dbReference type="InterPro" id="IPR003594">
    <property type="entry name" value="HATPase_dom"/>
</dbReference>
<protein>
    <recommendedName>
        <fullName evidence="3">histidine kinase</fullName>
        <ecNumber evidence="3">2.7.13.3</ecNumber>
    </recommendedName>
</protein>
<feature type="transmembrane region" description="Helical" evidence="10">
    <location>
        <begin position="24"/>
        <end position="42"/>
    </location>
</feature>